<dbReference type="SUPFAM" id="SSF81730">
    <property type="entry name" value="beta-catenin-interacting protein ICAT"/>
    <property type="match status" value="1"/>
</dbReference>
<name>A0AAV4WQD8_CAEEX</name>
<dbReference type="Proteomes" id="UP001054945">
    <property type="component" value="Unassembled WGS sequence"/>
</dbReference>
<evidence type="ECO:0000256" key="1">
    <source>
        <dbReference type="ARBA" id="ARBA00006505"/>
    </source>
</evidence>
<protein>
    <submittedName>
        <fullName evidence="4">Protein LZIC</fullName>
    </submittedName>
</protein>
<dbReference type="GO" id="GO:0008013">
    <property type="term" value="F:beta-catenin binding"/>
    <property type="evidence" value="ECO:0007669"/>
    <property type="project" value="InterPro"/>
</dbReference>
<comment type="caution">
    <text evidence="4">The sequence shown here is derived from an EMBL/GenBank/DDBJ whole genome shotgun (WGS) entry which is preliminary data.</text>
</comment>
<dbReference type="InterPro" id="IPR009428">
    <property type="entry name" value="ICAT_dom"/>
</dbReference>
<keyword evidence="2" id="KW-0175">Coiled coil</keyword>
<dbReference type="Gene3D" id="1.10.10.490">
    <property type="entry name" value="Beta-catenin-interacting ICAT"/>
    <property type="match status" value="1"/>
</dbReference>
<feature type="domain" description="Beta-catenin-interacting ICAT" evidence="3">
    <location>
        <begin position="113"/>
        <end position="186"/>
    </location>
</feature>
<evidence type="ECO:0000256" key="2">
    <source>
        <dbReference type="SAM" id="Coils"/>
    </source>
</evidence>
<reference evidence="4 5" key="1">
    <citation type="submission" date="2021-06" db="EMBL/GenBank/DDBJ databases">
        <title>Caerostris extrusa draft genome.</title>
        <authorList>
            <person name="Kono N."/>
            <person name="Arakawa K."/>
        </authorList>
    </citation>
    <scope>NUCLEOTIDE SEQUENCE [LARGE SCALE GENOMIC DNA]</scope>
</reference>
<evidence type="ECO:0000313" key="4">
    <source>
        <dbReference type="EMBL" id="GIY85057.1"/>
    </source>
</evidence>
<accession>A0AAV4WQD8</accession>
<dbReference type="PANTHER" id="PTHR16505:SF8">
    <property type="entry name" value="PROTEIN LZIC"/>
    <property type="match status" value="1"/>
</dbReference>
<gene>
    <name evidence="4" type="primary">LZIC</name>
    <name evidence="4" type="ORF">CEXT_775861</name>
</gene>
<organism evidence="4 5">
    <name type="scientific">Caerostris extrusa</name>
    <name type="common">Bark spider</name>
    <name type="synonym">Caerostris bankana</name>
    <dbReference type="NCBI Taxonomy" id="172846"/>
    <lineage>
        <taxon>Eukaryota</taxon>
        <taxon>Metazoa</taxon>
        <taxon>Ecdysozoa</taxon>
        <taxon>Arthropoda</taxon>
        <taxon>Chelicerata</taxon>
        <taxon>Arachnida</taxon>
        <taxon>Araneae</taxon>
        <taxon>Araneomorphae</taxon>
        <taxon>Entelegynae</taxon>
        <taxon>Araneoidea</taxon>
        <taxon>Araneidae</taxon>
        <taxon>Caerostris</taxon>
    </lineage>
</organism>
<evidence type="ECO:0000259" key="3">
    <source>
        <dbReference type="Pfam" id="PF06384"/>
    </source>
</evidence>
<proteinExistence type="inferred from homology"/>
<dbReference type="AlphaFoldDB" id="A0AAV4WQD8"/>
<dbReference type="Pfam" id="PF06384">
    <property type="entry name" value="ICAT"/>
    <property type="match status" value="1"/>
</dbReference>
<comment type="similarity">
    <text evidence="1">Belongs to the CTNNBIP1 family.</text>
</comment>
<keyword evidence="5" id="KW-1185">Reference proteome</keyword>
<dbReference type="InterPro" id="IPR040065">
    <property type="entry name" value="LZIC"/>
</dbReference>
<dbReference type="PANTHER" id="PTHR16505">
    <property type="entry name" value="PROTEIN LZIC"/>
    <property type="match status" value="1"/>
</dbReference>
<sequence length="188" mass="21277">MSSRGLSETNKLQHNLEEQLDRLVAQLTDLEECKDELDEGEYEETKAETMEQLREFNLTLSKIMSGNMTLVDELGNMQLAIQAAISNAFKTPEVIRMFVKKQPGQLRQKLSELERDAKIGKLSQDVLNQQKIEILFALKKLGEDLNPSEAHFLQSHATVTMKEFEQITGDSSTSEKVLEAAASQLKFM</sequence>
<feature type="coiled-coil region" evidence="2">
    <location>
        <begin position="6"/>
        <end position="40"/>
    </location>
</feature>
<evidence type="ECO:0000313" key="5">
    <source>
        <dbReference type="Proteomes" id="UP001054945"/>
    </source>
</evidence>
<dbReference type="InterPro" id="IPR036911">
    <property type="entry name" value="ICAT_sf"/>
</dbReference>
<dbReference type="EMBL" id="BPLR01016610">
    <property type="protein sequence ID" value="GIY85057.1"/>
    <property type="molecule type" value="Genomic_DNA"/>
</dbReference>